<organism evidence="2 3">
    <name type="scientific">Singulisphaera acidiphila (strain ATCC BAA-1392 / DSM 18658 / VKM B-2454 / MOB10)</name>
    <dbReference type="NCBI Taxonomy" id="886293"/>
    <lineage>
        <taxon>Bacteria</taxon>
        <taxon>Pseudomonadati</taxon>
        <taxon>Planctomycetota</taxon>
        <taxon>Planctomycetia</taxon>
        <taxon>Isosphaerales</taxon>
        <taxon>Isosphaeraceae</taxon>
        <taxon>Singulisphaera</taxon>
    </lineage>
</organism>
<gene>
    <name evidence="2" type="ordered locus">Sinac_5776</name>
</gene>
<dbReference type="STRING" id="886293.Sinac_5776"/>
<dbReference type="NCBIfam" id="TIGR02532">
    <property type="entry name" value="IV_pilin_GFxxxE"/>
    <property type="match status" value="1"/>
</dbReference>
<sequence>MQRVRLRRGFTLIELLVVIAIIAVLIALLLPAVQAAREAARRSQCTNNLKQMGLAALNFESTNSTLPPNWGPNPINGGGSRVNGQAYMLQFLEQGNLFNTWNFTVDCNTNNINQTGRLQQVSTYLCPSDPGVGSQLDPGGSGRNCGHLNYYASLGNSAGQYYNLGTANSETNANVIGLFQVRYDSSQPQYLDPAGTQLNPSYRMCLGTKLSEIVDGTSNTAMYSEIKQSRFSSTMPAIDQTNKIDPVQLGSDGDFSTAAGRLTPGASCQTITSRIGYRGNQYYRWIPQTTNYTHTVPPNYTGLDCGDSSITAAHMAARSYHSGGVNVGFADGSVRFVKSTVNLDTWRALGSRAGAEIVSSDAF</sequence>
<dbReference type="Gene3D" id="3.30.700.10">
    <property type="entry name" value="Glycoprotein, Type 4 Pilin"/>
    <property type="match status" value="1"/>
</dbReference>
<dbReference type="PANTHER" id="PTHR30093:SF2">
    <property type="entry name" value="TYPE II SECRETION SYSTEM PROTEIN H"/>
    <property type="match status" value="1"/>
</dbReference>
<feature type="domain" description="DUF1559" evidence="1">
    <location>
        <begin position="34"/>
        <end position="342"/>
    </location>
</feature>
<dbReference type="Proteomes" id="UP000010798">
    <property type="component" value="Chromosome"/>
</dbReference>
<reference evidence="2 3" key="1">
    <citation type="submission" date="2012-02" db="EMBL/GenBank/DDBJ databases">
        <title>Complete sequence of chromosome of Singulisphaera acidiphila DSM 18658.</title>
        <authorList>
            <consortium name="US DOE Joint Genome Institute (JGI-PGF)"/>
            <person name="Lucas S."/>
            <person name="Copeland A."/>
            <person name="Lapidus A."/>
            <person name="Glavina del Rio T."/>
            <person name="Dalin E."/>
            <person name="Tice H."/>
            <person name="Bruce D."/>
            <person name="Goodwin L."/>
            <person name="Pitluck S."/>
            <person name="Peters L."/>
            <person name="Ovchinnikova G."/>
            <person name="Chertkov O."/>
            <person name="Kyrpides N."/>
            <person name="Mavromatis K."/>
            <person name="Ivanova N."/>
            <person name="Brettin T."/>
            <person name="Detter J.C."/>
            <person name="Han C."/>
            <person name="Larimer F."/>
            <person name="Land M."/>
            <person name="Hauser L."/>
            <person name="Markowitz V."/>
            <person name="Cheng J.-F."/>
            <person name="Hugenholtz P."/>
            <person name="Woyke T."/>
            <person name="Wu D."/>
            <person name="Tindall B."/>
            <person name="Pomrenke H."/>
            <person name="Brambilla E."/>
            <person name="Klenk H.-P."/>
            <person name="Eisen J.A."/>
        </authorList>
    </citation>
    <scope>NUCLEOTIDE SEQUENCE [LARGE SCALE GENOMIC DNA]</scope>
    <source>
        <strain evidence="3">ATCC BAA-1392 / DSM 18658 / VKM B-2454 / MOB10</strain>
    </source>
</reference>
<evidence type="ECO:0000313" key="2">
    <source>
        <dbReference type="EMBL" id="AGA29904.1"/>
    </source>
</evidence>
<dbReference type="PANTHER" id="PTHR30093">
    <property type="entry name" value="GENERAL SECRETION PATHWAY PROTEIN G"/>
    <property type="match status" value="1"/>
</dbReference>
<evidence type="ECO:0000313" key="3">
    <source>
        <dbReference type="Proteomes" id="UP000010798"/>
    </source>
</evidence>
<dbReference type="NCBIfam" id="TIGR04294">
    <property type="entry name" value="pre_pil_HX9DG"/>
    <property type="match status" value="1"/>
</dbReference>
<evidence type="ECO:0000259" key="1">
    <source>
        <dbReference type="Pfam" id="PF07596"/>
    </source>
</evidence>
<dbReference type="InterPro" id="IPR012902">
    <property type="entry name" value="N_methyl_site"/>
</dbReference>
<dbReference type="Pfam" id="PF07963">
    <property type="entry name" value="N_methyl"/>
    <property type="match status" value="1"/>
</dbReference>
<accession>L0DKL0</accession>
<dbReference type="InterPro" id="IPR027558">
    <property type="entry name" value="Pre_pil_HX9DG_C"/>
</dbReference>
<keyword evidence="3" id="KW-1185">Reference proteome</keyword>
<dbReference type="RefSeq" id="WP_015249001.1">
    <property type="nucleotide sequence ID" value="NC_019892.1"/>
</dbReference>
<name>L0DKL0_SINAD</name>
<dbReference type="AlphaFoldDB" id="L0DKL0"/>
<dbReference type="Pfam" id="PF07596">
    <property type="entry name" value="SBP_bac_10"/>
    <property type="match status" value="1"/>
</dbReference>
<dbReference type="eggNOG" id="COG2165">
    <property type="taxonomic scope" value="Bacteria"/>
</dbReference>
<proteinExistence type="predicted"/>
<dbReference type="KEGG" id="saci:Sinac_5776"/>
<dbReference type="PROSITE" id="PS00409">
    <property type="entry name" value="PROKAR_NTER_METHYL"/>
    <property type="match status" value="1"/>
</dbReference>
<dbReference type="HOGENOM" id="CLU_041661_0_0_0"/>
<dbReference type="OrthoDB" id="264135at2"/>
<dbReference type="InterPro" id="IPR045584">
    <property type="entry name" value="Pilin-like"/>
</dbReference>
<protein>
    <submittedName>
        <fullName evidence="2">Prepilin-type N-terminal cleavage/methylation domain-containing protein</fullName>
    </submittedName>
</protein>
<dbReference type="SUPFAM" id="SSF54523">
    <property type="entry name" value="Pili subunits"/>
    <property type="match status" value="1"/>
</dbReference>
<dbReference type="EMBL" id="CP003364">
    <property type="protein sequence ID" value="AGA29904.1"/>
    <property type="molecule type" value="Genomic_DNA"/>
</dbReference>
<dbReference type="InterPro" id="IPR011453">
    <property type="entry name" value="DUF1559"/>
</dbReference>